<evidence type="ECO:0000313" key="1">
    <source>
        <dbReference type="EMBL" id="KGJ23427.1"/>
    </source>
</evidence>
<accession>A0A099GLM6</accession>
<evidence type="ECO:0000313" key="2">
    <source>
        <dbReference type="Proteomes" id="UP000029858"/>
    </source>
</evidence>
<reference evidence="1 2" key="2">
    <citation type="submission" date="2014-10" db="EMBL/GenBank/DDBJ databases">
        <title>Paracoccus sanguinis sp. nov., isolated from clinical specimens of New York State patients.</title>
        <authorList>
            <person name="Mingle L.A."/>
            <person name="Cole J.A."/>
            <person name="Lapierre P."/>
            <person name="Musser K.A."/>
        </authorList>
    </citation>
    <scope>NUCLEOTIDE SEQUENCE [LARGE SCALE GENOMIC DNA]</scope>
    <source>
        <strain evidence="1 2">5503</strain>
    </source>
</reference>
<dbReference type="Proteomes" id="UP000029858">
    <property type="component" value="Unassembled WGS sequence"/>
</dbReference>
<name>A0A099GLM6_9RHOB</name>
<dbReference type="EMBL" id="JRKQ01000005">
    <property type="protein sequence ID" value="KGJ23427.1"/>
    <property type="molecule type" value="Genomic_DNA"/>
</dbReference>
<dbReference type="RefSeq" id="WP_036707006.1">
    <property type="nucleotide sequence ID" value="NZ_JRKQ01000005.1"/>
</dbReference>
<dbReference type="Pfam" id="PF20039">
    <property type="entry name" value="DUF6441"/>
    <property type="match status" value="1"/>
</dbReference>
<proteinExistence type="predicted"/>
<dbReference type="InterPro" id="IPR045622">
    <property type="entry name" value="DUF6441"/>
</dbReference>
<comment type="caution">
    <text evidence="1">The sequence shown here is derived from an EMBL/GenBank/DDBJ whole genome shotgun (WGS) entry which is preliminary data.</text>
</comment>
<protein>
    <submittedName>
        <fullName evidence="1">Uncharacterized protein</fullName>
    </submittedName>
</protein>
<dbReference type="AlphaFoldDB" id="A0A099GLM6"/>
<organism evidence="1 2">
    <name type="scientific">Paracoccus sanguinis</name>
    <dbReference type="NCBI Taxonomy" id="1545044"/>
    <lineage>
        <taxon>Bacteria</taxon>
        <taxon>Pseudomonadati</taxon>
        <taxon>Pseudomonadota</taxon>
        <taxon>Alphaproteobacteria</taxon>
        <taxon>Rhodobacterales</taxon>
        <taxon>Paracoccaceae</taxon>
        <taxon>Paracoccus</taxon>
    </lineage>
</organism>
<reference evidence="1 2" key="1">
    <citation type="submission" date="2014-09" db="EMBL/GenBank/DDBJ databases">
        <authorList>
            <person name="McGinnis J.M."/>
            <person name="Wolfgang W.J."/>
        </authorList>
    </citation>
    <scope>NUCLEOTIDE SEQUENCE [LARGE SCALE GENOMIC DNA]</scope>
    <source>
        <strain evidence="1 2">5503</strain>
    </source>
</reference>
<gene>
    <name evidence="1" type="ORF">IX56_02050</name>
</gene>
<sequence length="206" mass="22479">MKLRAEIADIARLMADEVKAGEKAVHFGIRDAGIALKDAWRGQVTSAGLGQRLARTIRSETWPKGRHSMNAASMVWTRAPVIVNAHDTGPLIRSKGGFWLAIPLEAAGKSRSGKRPTPGEWEARTGLRLIFVYRRTGPSLLVAEARLTKHGRAAVSRSRTGRGLASVPIFLLVPQVRLKKRLDLEKPANAALASLPGAIVSRWERT</sequence>